<dbReference type="PANTHER" id="PTHR33988:SF2">
    <property type="entry name" value="ENDORIBONUCLEASE MAZF"/>
    <property type="match status" value="1"/>
</dbReference>
<evidence type="ECO:0000313" key="1">
    <source>
        <dbReference type="EMBL" id="VAX30938.1"/>
    </source>
</evidence>
<proteinExistence type="predicted"/>
<dbReference type="GO" id="GO:0016075">
    <property type="term" value="P:rRNA catabolic process"/>
    <property type="evidence" value="ECO:0007669"/>
    <property type="project" value="TreeGrafter"/>
</dbReference>
<dbReference type="AlphaFoldDB" id="A0A3B1D4L9"/>
<name>A0A3B1D4L9_9ZZZZ</name>
<protein>
    <submittedName>
        <fullName evidence="1">Death on curing protein, Doc toxin</fullName>
    </submittedName>
</protein>
<dbReference type="Pfam" id="PF02452">
    <property type="entry name" value="PemK_toxin"/>
    <property type="match status" value="1"/>
</dbReference>
<organism evidence="1">
    <name type="scientific">hydrothermal vent metagenome</name>
    <dbReference type="NCBI Taxonomy" id="652676"/>
    <lineage>
        <taxon>unclassified sequences</taxon>
        <taxon>metagenomes</taxon>
        <taxon>ecological metagenomes</taxon>
    </lineage>
</organism>
<dbReference type="EMBL" id="UOGG01000136">
    <property type="protein sequence ID" value="VAX30938.1"/>
    <property type="molecule type" value="Genomic_DNA"/>
</dbReference>
<dbReference type="SUPFAM" id="SSF50118">
    <property type="entry name" value="Cell growth inhibitor/plasmid maintenance toxic component"/>
    <property type="match status" value="1"/>
</dbReference>
<feature type="non-terminal residue" evidence="1">
    <location>
        <position position="1"/>
    </location>
</feature>
<dbReference type="Gene3D" id="2.30.30.110">
    <property type="match status" value="1"/>
</dbReference>
<dbReference type="GO" id="GO:0003677">
    <property type="term" value="F:DNA binding"/>
    <property type="evidence" value="ECO:0007669"/>
    <property type="project" value="InterPro"/>
</dbReference>
<dbReference type="GO" id="GO:0006402">
    <property type="term" value="P:mRNA catabolic process"/>
    <property type="evidence" value="ECO:0007669"/>
    <property type="project" value="TreeGrafter"/>
</dbReference>
<dbReference type="InterPro" id="IPR003477">
    <property type="entry name" value="PemK-like"/>
</dbReference>
<accession>A0A3B1D4L9</accession>
<dbReference type="PANTHER" id="PTHR33988">
    <property type="entry name" value="ENDORIBONUCLEASE MAZF-RELATED"/>
    <property type="match status" value="1"/>
</dbReference>
<sequence>SPYPKRFGVYWVNLDPTIGAEVKKTRPCVIISPDSMNQGLKTVLIAPMTTTMKNWPFRVPVSHKKTKGQVILDQIRAVSKKRLHKADGTVSAKVKTGILECLKDMFG</sequence>
<dbReference type="PIRSF" id="PIRSF033490">
    <property type="entry name" value="MazF"/>
    <property type="match status" value="1"/>
</dbReference>
<dbReference type="InterPro" id="IPR011067">
    <property type="entry name" value="Plasmid_toxin/cell-grow_inhib"/>
</dbReference>
<gene>
    <name evidence="1" type="ORF">MNBD_NITROSPINAE05-494</name>
</gene>
<reference evidence="1" key="1">
    <citation type="submission" date="2018-06" db="EMBL/GenBank/DDBJ databases">
        <authorList>
            <person name="Zhirakovskaya E."/>
        </authorList>
    </citation>
    <scope>NUCLEOTIDE SEQUENCE</scope>
</reference>
<dbReference type="GO" id="GO:0004521">
    <property type="term" value="F:RNA endonuclease activity"/>
    <property type="evidence" value="ECO:0007669"/>
    <property type="project" value="TreeGrafter"/>
</dbReference>